<dbReference type="OrthoDB" id="9815856at2"/>
<dbReference type="SUPFAM" id="SSF53790">
    <property type="entry name" value="Tetrapyrrole methylase"/>
    <property type="match status" value="1"/>
</dbReference>
<keyword evidence="10" id="KW-0627">Porphyrin biosynthesis</keyword>
<keyword evidence="3" id="KW-0597">Phosphoprotein</keyword>
<dbReference type="GO" id="GO:0032259">
    <property type="term" value="P:methylation"/>
    <property type="evidence" value="ECO:0007669"/>
    <property type="project" value="UniProtKB-KW"/>
</dbReference>
<dbReference type="Gene3D" id="3.30.950.10">
    <property type="entry name" value="Methyltransferase, Cobalt-precorrin-4 Transmethylase, Domain 2"/>
    <property type="match status" value="1"/>
</dbReference>
<evidence type="ECO:0000256" key="2">
    <source>
        <dbReference type="ARBA" id="ARBA00012162"/>
    </source>
</evidence>
<dbReference type="InterPro" id="IPR000878">
    <property type="entry name" value="4pyrrol_Mease"/>
</dbReference>
<dbReference type="NCBIfam" id="NF004790">
    <property type="entry name" value="PRK06136.1"/>
    <property type="match status" value="1"/>
</dbReference>
<evidence type="ECO:0000256" key="1">
    <source>
        <dbReference type="ARBA" id="ARBA00005879"/>
    </source>
</evidence>
<dbReference type="InterPro" id="IPR003043">
    <property type="entry name" value="Uropor_MeTrfase_CS"/>
</dbReference>
<comment type="pathway">
    <text evidence="13">Cofactor biosynthesis; adenosylcobalamin biosynthesis; precorrin-2 from uroporphyrinogen III: step 1/1.</text>
</comment>
<dbReference type="PANTHER" id="PTHR45790:SF1">
    <property type="entry name" value="SIROHEME SYNTHASE"/>
    <property type="match status" value="1"/>
</dbReference>
<protein>
    <recommendedName>
        <fullName evidence="2">uroporphyrinogen-III C-methyltransferase</fullName>
        <ecNumber evidence="2">2.1.1.107</ecNumber>
    </recommendedName>
</protein>
<name>W0HZ85_9GAMM</name>
<evidence type="ECO:0000256" key="10">
    <source>
        <dbReference type="ARBA" id="ARBA00023244"/>
    </source>
</evidence>
<gene>
    <name evidence="16" type="ORF">Sant_2410</name>
</gene>
<evidence type="ECO:0000313" key="16">
    <source>
        <dbReference type="EMBL" id="AHF77453.1"/>
    </source>
</evidence>
<keyword evidence="7" id="KW-0949">S-adenosyl-L-methionine</keyword>
<proteinExistence type="inferred from homology"/>
<dbReference type="UniPathway" id="UPA00262">
    <property type="reaction ID" value="UER00211"/>
</dbReference>
<evidence type="ECO:0000259" key="15">
    <source>
        <dbReference type="Pfam" id="PF00590"/>
    </source>
</evidence>
<dbReference type="RefSeq" id="WP_025422599.1">
    <property type="nucleotide sequence ID" value="NZ_CP006569.1"/>
</dbReference>
<feature type="domain" description="Tetrapyrrole methylase" evidence="15">
    <location>
        <begin position="18"/>
        <end position="227"/>
    </location>
</feature>
<dbReference type="InterPro" id="IPR014777">
    <property type="entry name" value="4pyrrole_Mease_sub1"/>
</dbReference>
<keyword evidence="11" id="KW-0511">Multifunctional enzyme</keyword>
<dbReference type="GO" id="GO:0009236">
    <property type="term" value="P:cobalamin biosynthetic process"/>
    <property type="evidence" value="ECO:0007669"/>
    <property type="project" value="UniProtKB-KW"/>
</dbReference>
<evidence type="ECO:0000256" key="8">
    <source>
        <dbReference type="ARBA" id="ARBA00023002"/>
    </source>
</evidence>
<keyword evidence="5 14" id="KW-0489">Methyltransferase</keyword>
<dbReference type="CDD" id="cd11642">
    <property type="entry name" value="SUMT"/>
    <property type="match status" value="1"/>
</dbReference>
<organism evidence="16 17">
    <name type="scientific">Sodalis praecaptivus</name>
    <dbReference type="NCBI Taxonomy" id="1239307"/>
    <lineage>
        <taxon>Bacteria</taxon>
        <taxon>Pseudomonadati</taxon>
        <taxon>Pseudomonadota</taxon>
        <taxon>Gammaproteobacteria</taxon>
        <taxon>Enterobacterales</taxon>
        <taxon>Bruguierivoracaceae</taxon>
        <taxon>Sodalis</taxon>
    </lineage>
</organism>
<dbReference type="PATRIC" id="fig|1239307.3.peg.2684"/>
<evidence type="ECO:0000256" key="3">
    <source>
        <dbReference type="ARBA" id="ARBA00022553"/>
    </source>
</evidence>
<dbReference type="PROSITE" id="PS00840">
    <property type="entry name" value="SUMT_2"/>
    <property type="match status" value="1"/>
</dbReference>
<dbReference type="FunFam" id="3.30.950.10:FF:000001">
    <property type="entry name" value="Siroheme synthase"/>
    <property type="match status" value="1"/>
</dbReference>
<reference evidence="16 17" key="1">
    <citation type="journal article" date="2014" name="Genome Biol. Evol.">
        <title>Genome degeneration and adaptation in a nascent stage of symbiosis.</title>
        <authorList>
            <person name="Oakeson K.F."/>
            <person name="Gil R."/>
            <person name="Clayton A.L."/>
            <person name="Dunn D.M."/>
            <person name="von Niederhausern A.C."/>
            <person name="Hamil C."/>
            <person name="Aoyagi A."/>
            <person name="Duval B."/>
            <person name="Baca A."/>
            <person name="Silva F.J."/>
            <person name="Vallier A."/>
            <person name="Jackson D.G."/>
            <person name="Latorre A."/>
            <person name="Weiss R.B."/>
            <person name="Heddi A."/>
            <person name="Moya A."/>
            <person name="Dale C."/>
        </authorList>
    </citation>
    <scope>NUCLEOTIDE SEQUENCE [LARGE SCALE GENOMIC DNA]</scope>
    <source>
        <strain evidence="16 17">HS1</strain>
    </source>
</reference>
<dbReference type="InterPro" id="IPR006366">
    <property type="entry name" value="CobA/CysG_C"/>
</dbReference>
<evidence type="ECO:0000256" key="12">
    <source>
        <dbReference type="ARBA" id="ARBA00025705"/>
    </source>
</evidence>
<evidence type="ECO:0000256" key="5">
    <source>
        <dbReference type="ARBA" id="ARBA00022603"/>
    </source>
</evidence>
<evidence type="ECO:0000256" key="11">
    <source>
        <dbReference type="ARBA" id="ARBA00023268"/>
    </source>
</evidence>
<evidence type="ECO:0000313" key="17">
    <source>
        <dbReference type="Proteomes" id="UP000019028"/>
    </source>
</evidence>
<evidence type="ECO:0000256" key="13">
    <source>
        <dbReference type="ARBA" id="ARBA00060548"/>
    </source>
</evidence>
<evidence type="ECO:0000256" key="9">
    <source>
        <dbReference type="ARBA" id="ARBA00023239"/>
    </source>
</evidence>
<keyword evidence="17" id="KW-1185">Reference proteome</keyword>
<dbReference type="NCBIfam" id="TIGR01469">
    <property type="entry name" value="cobA_cysG_Cterm"/>
    <property type="match status" value="1"/>
</dbReference>
<keyword evidence="4" id="KW-0169">Cobalamin biosynthesis</keyword>
<dbReference type="KEGG" id="sod:Sant_2410"/>
<dbReference type="HOGENOM" id="CLU_011276_7_0_6"/>
<dbReference type="Proteomes" id="UP000019028">
    <property type="component" value="Chromosome"/>
</dbReference>
<dbReference type="PANTHER" id="PTHR45790">
    <property type="entry name" value="SIROHEME SYNTHASE-RELATED"/>
    <property type="match status" value="1"/>
</dbReference>
<comment type="similarity">
    <text evidence="1 14">Belongs to the precorrin methyltransferase family.</text>
</comment>
<dbReference type="EC" id="2.1.1.107" evidence="2"/>
<keyword evidence="9" id="KW-0456">Lyase</keyword>
<dbReference type="GO" id="GO:0016491">
    <property type="term" value="F:oxidoreductase activity"/>
    <property type="evidence" value="ECO:0007669"/>
    <property type="project" value="UniProtKB-KW"/>
</dbReference>
<dbReference type="PROSITE" id="PS00839">
    <property type="entry name" value="SUMT_1"/>
    <property type="match status" value="1"/>
</dbReference>
<evidence type="ECO:0000256" key="7">
    <source>
        <dbReference type="ARBA" id="ARBA00022691"/>
    </source>
</evidence>
<evidence type="ECO:0000256" key="14">
    <source>
        <dbReference type="RuleBase" id="RU003960"/>
    </source>
</evidence>
<accession>W0HZ85</accession>
<evidence type="ECO:0000256" key="6">
    <source>
        <dbReference type="ARBA" id="ARBA00022679"/>
    </source>
</evidence>
<dbReference type="FunFam" id="3.40.1010.10:FF:000001">
    <property type="entry name" value="Siroheme synthase"/>
    <property type="match status" value="1"/>
</dbReference>
<evidence type="ECO:0000256" key="4">
    <source>
        <dbReference type="ARBA" id="ARBA00022573"/>
    </source>
</evidence>
<dbReference type="InterPro" id="IPR050161">
    <property type="entry name" value="Siro_Cobalamin_biosynth"/>
</dbReference>
<sequence>MTLLSALTVPAPGTTGAVWLVGAGPGDAELLTLKALRAIEQATVVVVDRLVSDEVLALIPSTTPCIDAGKAPGRHGMKQQDINRLLVDLACAGHRVVRLKGGDPFIFGRGGEEMLALQRAGISCRVVPGITAAAGCAASTGIPLTHRECAQSVQFITGHGKNGAPALDWDALRDPRQTLVFYMGLTWCAELSRGLMDNGRAAHTPVAIIENGTRAGQRVLLTTLEGLARTVAREKPVSPSLLVVGEVVNLCRLATASQPPGHEAALGTGATTAYGA</sequence>
<dbReference type="InterPro" id="IPR014776">
    <property type="entry name" value="4pyrrole_Mease_sub2"/>
</dbReference>
<dbReference type="Gene3D" id="3.40.1010.10">
    <property type="entry name" value="Cobalt-precorrin-4 Transmethylase, Domain 1"/>
    <property type="match status" value="1"/>
</dbReference>
<keyword evidence="6 14" id="KW-0808">Transferase</keyword>
<dbReference type="GO" id="GO:0016829">
    <property type="term" value="F:lyase activity"/>
    <property type="evidence" value="ECO:0007669"/>
    <property type="project" value="UniProtKB-KW"/>
</dbReference>
<dbReference type="EMBL" id="CP006569">
    <property type="protein sequence ID" value="AHF77453.1"/>
    <property type="molecule type" value="Genomic_DNA"/>
</dbReference>
<keyword evidence="8" id="KW-0560">Oxidoreductase</keyword>
<dbReference type="GO" id="GO:0019354">
    <property type="term" value="P:siroheme biosynthetic process"/>
    <property type="evidence" value="ECO:0007669"/>
    <property type="project" value="UniProtKB-UniPathway"/>
</dbReference>
<comment type="pathway">
    <text evidence="12">Porphyrin-containing compound metabolism; siroheme biosynthesis; precorrin-2 from uroporphyrinogen III: step 1/1.</text>
</comment>
<dbReference type="AlphaFoldDB" id="W0HZ85"/>
<dbReference type="InterPro" id="IPR035996">
    <property type="entry name" value="4pyrrol_Methylase_sf"/>
</dbReference>
<dbReference type="GO" id="GO:0004851">
    <property type="term" value="F:uroporphyrin-III C-methyltransferase activity"/>
    <property type="evidence" value="ECO:0007669"/>
    <property type="project" value="UniProtKB-EC"/>
</dbReference>
<dbReference type="Pfam" id="PF00590">
    <property type="entry name" value="TP_methylase"/>
    <property type="match status" value="1"/>
</dbReference>